<evidence type="ECO:0000313" key="5">
    <source>
        <dbReference type="Proteomes" id="UP000321058"/>
    </source>
</evidence>
<accession>A0A512N2L4</accession>
<evidence type="ECO:0000256" key="1">
    <source>
        <dbReference type="ARBA" id="ARBA00004196"/>
    </source>
</evidence>
<keyword evidence="5" id="KW-1185">Reference proteome</keyword>
<dbReference type="OrthoDB" id="9809385at2"/>
<dbReference type="GO" id="GO:0030313">
    <property type="term" value="C:cell envelope"/>
    <property type="evidence" value="ECO:0007669"/>
    <property type="project" value="UniProtKB-SubCell"/>
</dbReference>
<dbReference type="AlphaFoldDB" id="A0A512N2L4"/>
<dbReference type="Proteomes" id="UP000321058">
    <property type="component" value="Unassembled WGS sequence"/>
</dbReference>
<evidence type="ECO:0000313" key="4">
    <source>
        <dbReference type="EMBL" id="GEP53219.1"/>
    </source>
</evidence>
<protein>
    <submittedName>
        <fullName evidence="4">Secretion protein HlyD</fullName>
    </submittedName>
</protein>
<evidence type="ECO:0000256" key="2">
    <source>
        <dbReference type="ARBA" id="ARBA00023054"/>
    </source>
</evidence>
<dbReference type="InterPro" id="IPR050465">
    <property type="entry name" value="UPF0194_transport"/>
</dbReference>
<dbReference type="RefSeq" id="WP_147145589.1">
    <property type="nucleotide sequence ID" value="NZ_BKAJ01000004.1"/>
</dbReference>
<reference evidence="4 5" key="1">
    <citation type="submission" date="2019-07" db="EMBL/GenBank/DDBJ databases">
        <title>Whole genome shotgun sequence of Reyranella soli NBRC 108950.</title>
        <authorList>
            <person name="Hosoyama A."/>
            <person name="Uohara A."/>
            <person name="Ohji S."/>
            <person name="Ichikawa N."/>
        </authorList>
    </citation>
    <scope>NUCLEOTIDE SEQUENCE [LARGE SCALE GENOMIC DNA]</scope>
    <source>
        <strain evidence="4 5">NBRC 108950</strain>
    </source>
</reference>
<comment type="subcellular location">
    <subcellularLocation>
        <location evidence="1">Cell envelope</location>
    </subcellularLocation>
</comment>
<keyword evidence="2 3" id="KW-0175">Coiled coil</keyword>
<dbReference type="SUPFAM" id="SSF111369">
    <property type="entry name" value="HlyD-like secretion proteins"/>
    <property type="match status" value="2"/>
</dbReference>
<dbReference type="Gene3D" id="2.40.50.100">
    <property type="match status" value="1"/>
</dbReference>
<dbReference type="Gene3D" id="1.10.287.470">
    <property type="entry name" value="Helix hairpin bin"/>
    <property type="match status" value="1"/>
</dbReference>
<evidence type="ECO:0000256" key="3">
    <source>
        <dbReference type="SAM" id="Coils"/>
    </source>
</evidence>
<gene>
    <name evidence="4" type="ORF">RSO01_03850</name>
</gene>
<dbReference type="PANTHER" id="PTHR32347:SF23">
    <property type="entry name" value="BLL5650 PROTEIN"/>
    <property type="match status" value="1"/>
</dbReference>
<dbReference type="EMBL" id="BKAJ01000004">
    <property type="protein sequence ID" value="GEP53219.1"/>
    <property type="molecule type" value="Genomic_DNA"/>
</dbReference>
<dbReference type="PANTHER" id="PTHR32347">
    <property type="entry name" value="EFFLUX SYSTEM COMPONENT YKNX-RELATED"/>
    <property type="match status" value="1"/>
</dbReference>
<proteinExistence type="predicted"/>
<organism evidence="4 5">
    <name type="scientific">Reyranella soli</name>
    <dbReference type="NCBI Taxonomy" id="1230389"/>
    <lineage>
        <taxon>Bacteria</taxon>
        <taxon>Pseudomonadati</taxon>
        <taxon>Pseudomonadota</taxon>
        <taxon>Alphaproteobacteria</taxon>
        <taxon>Hyphomicrobiales</taxon>
        <taxon>Reyranellaceae</taxon>
        <taxon>Reyranella</taxon>
    </lineage>
</organism>
<sequence>MKAPPKRAIFIVLVVLLAVGLVTRGYWQPPLFGLLGIQEDDGRYLGYVEGETSLIAPPVAGQLLERPVDRGGHVKKGDRLFVIDPTVARSEVARAEAALAETKARHENMLTGKRPEEQDVVRAQRREAEASLAMAELELKRQTELLPKGFTTRQAYDQAESQVNQLRARLASLAAQERVGDLSARQAEIAAAAALIVQNEANLAQARKKLADLMPVAPEDALVENTFFNVGEWVPAGTPVVSLLPASRVKLRFFVPEEDIAKARIGRKVSFTCDGCPPDMKASIIYVSPRAEYTPPVIYSQSARTKLVFLIEARPDKVPDNIALAPGLPVSVAPFAEGGA</sequence>
<comment type="caution">
    <text evidence="4">The sequence shown here is derived from an EMBL/GenBank/DDBJ whole genome shotgun (WGS) entry which is preliminary data.</text>
</comment>
<name>A0A512N2L4_9HYPH</name>
<feature type="coiled-coil region" evidence="3">
    <location>
        <begin position="120"/>
        <end position="176"/>
    </location>
</feature>
<dbReference type="Gene3D" id="2.40.30.170">
    <property type="match status" value="1"/>
</dbReference>